<dbReference type="Pfam" id="PF26082">
    <property type="entry name" value="zf-C2H2_AcuF"/>
    <property type="match status" value="1"/>
</dbReference>
<name>A0A9P8IAD7_9PEZI</name>
<feature type="repeat" description="WD" evidence="3">
    <location>
        <begin position="1133"/>
        <end position="1174"/>
    </location>
</feature>
<dbReference type="Gene3D" id="1.25.40.10">
    <property type="entry name" value="Tetratricopeptide repeat domain"/>
    <property type="match status" value="2"/>
</dbReference>
<dbReference type="SMART" id="SM00320">
    <property type="entry name" value="WD40"/>
    <property type="match status" value="7"/>
</dbReference>
<dbReference type="InterPro" id="IPR036322">
    <property type="entry name" value="WD40_repeat_dom_sf"/>
</dbReference>
<dbReference type="InterPro" id="IPR015943">
    <property type="entry name" value="WD40/YVTN_repeat-like_dom_sf"/>
</dbReference>
<dbReference type="CDD" id="cd00200">
    <property type="entry name" value="WD40"/>
    <property type="match status" value="1"/>
</dbReference>
<dbReference type="InterPro" id="IPR013087">
    <property type="entry name" value="Znf_C2H2_type"/>
</dbReference>
<keyword evidence="2" id="KW-0677">Repeat</keyword>
<dbReference type="SUPFAM" id="SSF48452">
    <property type="entry name" value="TPR-like"/>
    <property type="match status" value="3"/>
</dbReference>
<comment type="caution">
    <text evidence="6">The sequence shown here is derived from an EMBL/GenBank/DDBJ whole genome shotgun (WGS) entry which is preliminary data.</text>
</comment>
<dbReference type="SUPFAM" id="SSF50978">
    <property type="entry name" value="WD40 repeat-like"/>
    <property type="match status" value="1"/>
</dbReference>
<dbReference type="Pfam" id="PF00400">
    <property type="entry name" value="WD40"/>
    <property type="match status" value="2"/>
</dbReference>
<evidence type="ECO:0000313" key="7">
    <source>
        <dbReference type="Proteomes" id="UP000698800"/>
    </source>
</evidence>
<feature type="repeat" description="WD" evidence="3">
    <location>
        <begin position="1091"/>
        <end position="1132"/>
    </location>
</feature>
<dbReference type="PROSITE" id="PS00028">
    <property type="entry name" value="ZINC_FINGER_C2H2_1"/>
    <property type="match status" value="1"/>
</dbReference>
<sequence>MEDQETPKVTTIAIGCQNGIANLLAAATTQDCCVKHFLHGRDIQQMQERYNQWAGNLGALQPPKSSLSLDHRLRDAPLVRDSILNTLTDLHNSIQAATDIAIGRRQNRVTSPLIIDPDTDLSGYDISSSESDTSSTPGSGSGRNALAPTSEIQELISAIRIGLDSLFKASIFVRKFAPKEKRLRAAKTKLFDNRADVMYVNDRYPSLADKNAALAARLGEANARRRQYFKYRRDHNDRLSTVTASAPDLDANLKKQSETILQEARPAKSVLTAETKPSLFAETEATAFVADAAAQARLLEMHEAPSAMSVVSFATSIAETSDEELPFPPVPAEAKAGSSFLCPYCLTFLQLKREGSEHQWRKHILQDLEPYICTFPSCGLDSFQSQHAWFEHELLAHRCRWVCSRCSVSFGSSEGLKGHISRHCYEITSDLQLSSIADQSKRPIDSIQPGECPFCDDSWAKADPSLSISGEVLVVDLDQFRRHVGRHLQQVAIFALPRLTQGHDCSLGSNDVGGLPDRDAISRGCLWVRGDCGYGWSIISRKRATFIAFAFFLALSRTRNKSSQPSEVNHPWDGRGQSSELTSMSDLAAMHWNQGQWEEAEKLFVQVMEAREKILGLEHPSTLDTVNNLGRLYSDQARLAEAEVMYQRALTAKEKMFGPEYPSTLDTVSSLGLLYERQGNLIEAETMHQRALAGREKMLGPDHPSTLDTVSSLGLLYEHQGKLAEAETMHQRALAGKEGILGLEHPSTLDAVSSLGLLYDHQGRFAEAETMHQRALAGRERILGPDHLLTLDAVSSLGLLYDHQGRFAEAETMHQRALAGKEKILGPDSLSMLDTVSSLGLLYKRQGRFAEAETMHQRALAGREKTLGPDHPSTLDTVSSLGLLYEHQGRLAEAETMRQRALAGRDRTARHWGPKTGVPLVIFKGHSGGVNGVAFSPDGQLLASVSDSETVRLWDPKTGTSRGILEGHSGRVWSVIFSPDGRLLASASKDHTVRLWDPKTGASHGTLRGHSGTVRALAFSPDGQFLASGSYDKTVRLWDPKTGASRGTLGDHSSDVNGVAFSPDGQLLASALDDRTVRLWDLKTGASRGILEGHSARVRAVAFSPDGQLLASTSDDNTVRLWDPKTGASLGTLKGHSGEVNGVAFSPDGQLLASASDDATVRLWDPKTRASRGTLEGHSAWVWAVAFSPDGQLLASASDDTTVRLWGPTPDIVR</sequence>
<evidence type="ECO:0000256" key="1">
    <source>
        <dbReference type="ARBA" id="ARBA00022574"/>
    </source>
</evidence>
<protein>
    <recommendedName>
        <fullName evidence="5">C2H2-type domain-containing protein</fullName>
    </recommendedName>
</protein>
<feature type="repeat" description="WD" evidence="3">
    <location>
        <begin position="1007"/>
        <end position="1048"/>
    </location>
</feature>
<dbReference type="EMBL" id="JAGHQL010000052">
    <property type="protein sequence ID" value="KAH0542501.1"/>
    <property type="molecule type" value="Genomic_DNA"/>
</dbReference>
<dbReference type="Pfam" id="PF13424">
    <property type="entry name" value="TPR_12"/>
    <property type="match status" value="4"/>
</dbReference>
<dbReference type="InterPro" id="IPR058925">
    <property type="entry name" value="zf-C2H2_AcuF"/>
</dbReference>
<organism evidence="6 7">
    <name type="scientific">Glutinoglossum americanum</name>
    <dbReference type="NCBI Taxonomy" id="1670608"/>
    <lineage>
        <taxon>Eukaryota</taxon>
        <taxon>Fungi</taxon>
        <taxon>Dikarya</taxon>
        <taxon>Ascomycota</taxon>
        <taxon>Pezizomycotina</taxon>
        <taxon>Geoglossomycetes</taxon>
        <taxon>Geoglossales</taxon>
        <taxon>Geoglossaceae</taxon>
        <taxon>Glutinoglossum</taxon>
    </lineage>
</organism>
<keyword evidence="1 3" id="KW-0853">WD repeat</keyword>
<feature type="repeat" description="WD" evidence="3">
    <location>
        <begin position="1049"/>
        <end position="1090"/>
    </location>
</feature>
<dbReference type="PANTHER" id="PTHR19879:SF9">
    <property type="entry name" value="TRANSCRIPTION INITIATION FACTOR TFIID SUBUNIT 5"/>
    <property type="match status" value="1"/>
</dbReference>
<feature type="repeat" description="WD" evidence="3">
    <location>
        <begin position="965"/>
        <end position="1006"/>
    </location>
</feature>
<dbReference type="InterPro" id="IPR019734">
    <property type="entry name" value="TPR_rpt"/>
</dbReference>
<dbReference type="PROSITE" id="PS50082">
    <property type="entry name" value="WD_REPEATS_2"/>
    <property type="match status" value="7"/>
</dbReference>
<reference evidence="6" key="1">
    <citation type="submission" date="2021-03" db="EMBL/GenBank/DDBJ databases">
        <title>Comparative genomics and phylogenomic investigation of the class Geoglossomycetes provide insights into ecological specialization and systematics.</title>
        <authorList>
            <person name="Melie T."/>
            <person name="Pirro S."/>
            <person name="Miller A.N."/>
            <person name="Quandt A."/>
        </authorList>
    </citation>
    <scope>NUCLEOTIDE SEQUENCE</scope>
    <source>
        <strain evidence="6">GBOQ0MN5Z8</strain>
    </source>
</reference>
<dbReference type="Pfam" id="PF25173">
    <property type="entry name" value="Beta-prop_WDR3_1st"/>
    <property type="match status" value="1"/>
</dbReference>
<dbReference type="InterPro" id="IPR011990">
    <property type="entry name" value="TPR-like_helical_dom_sf"/>
</dbReference>
<dbReference type="SMART" id="SM00028">
    <property type="entry name" value="TPR"/>
    <property type="match status" value="8"/>
</dbReference>
<evidence type="ECO:0000256" key="2">
    <source>
        <dbReference type="ARBA" id="ARBA00022737"/>
    </source>
</evidence>
<proteinExistence type="predicted"/>
<accession>A0A9P8IAD7</accession>
<dbReference type="AlphaFoldDB" id="A0A9P8IAD7"/>
<dbReference type="PROSITE" id="PS00678">
    <property type="entry name" value="WD_REPEATS_1"/>
    <property type="match status" value="1"/>
</dbReference>
<feature type="region of interest" description="Disordered" evidence="4">
    <location>
        <begin position="113"/>
        <end position="146"/>
    </location>
</feature>
<dbReference type="Proteomes" id="UP000698800">
    <property type="component" value="Unassembled WGS sequence"/>
</dbReference>
<dbReference type="InterPro" id="IPR020472">
    <property type="entry name" value="WD40_PAC1"/>
</dbReference>
<evidence type="ECO:0000256" key="4">
    <source>
        <dbReference type="SAM" id="MobiDB-lite"/>
    </source>
</evidence>
<evidence type="ECO:0000259" key="5">
    <source>
        <dbReference type="PROSITE" id="PS00028"/>
    </source>
</evidence>
<dbReference type="PRINTS" id="PR00320">
    <property type="entry name" value="GPROTEINBRPT"/>
</dbReference>
<keyword evidence="7" id="KW-1185">Reference proteome</keyword>
<dbReference type="InterPro" id="IPR001680">
    <property type="entry name" value="WD40_rpt"/>
</dbReference>
<evidence type="ECO:0000256" key="3">
    <source>
        <dbReference type="PROSITE-ProRule" id="PRU00221"/>
    </source>
</evidence>
<gene>
    <name evidence="6" type="ORF">FGG08_003097</name>
</gene>
<feature type="compositionally biased region" description="Low complexity" evidence="4">
    <location>
        <begin position="122"/>
        <end position="138"/>
    </location>
</feature>
<feature type="repeat" description="WD" evidence="3">
    <location>
        <begin position="1175"/>
        <end position="1206"/>
    </location>
</feature>
<dbReference type="Gene3D" id="2.130.10.10">
    <property type="entry name" value="YVTN repeat-like/Quinoprotein amine dehydrogenase"/>
    <property type="match status" value="4"/>
</dbReference>
<dbReference type="PANTHER" id="PTHR19879">
    <property type="entry name" value="TRANSCRIPTION INITIATION FACTOR TFIID"/>
    <property type="match status" value="1"/>
</dbReference>
<dbReference type="SMART" id="SM00355">
    <property type="entry name" value="ZnF_C2H2"/>
    <property type="match status" value="2"/>
</dbReference>
<feature type="repeat" description="WD" evidence="3">
    <location>
        <begin position="923"/>
        <end position="964"/>
    </location>
</feature>
<evidence type="ECO:0000313" key="6">
    <source>
        <dbReference type="EMBL" id="KAH0542501.1"/>
    </source>
</evidence>
<feature type="domain" description="C2H2-type" evidence="5">
    <location>
        <begin position="403"/>
        <end position="423"/>
    </location>
</feature>
<dbReference type="InterPro" id="IPR019775">
    <property type="entry name" value="WD40_repeat_CS"/>
</dbReference>
<dbReference type="PROSITE" id="PS50294">
    <property type="entry name" value="WD_REPEATS_REGION"/>
    <property type="match status" value="7"/>
</dbReference>
<dbReference type="OrthoDB" id="6133115at2759"/>